<name>A0A157T392_SACSO</name>
<dbReference type="AlphaFoldDB" id="A0A157T392"/>
<dbReference type="PATRIC" id="fig|2287.9.peg.2365"/>
<sequence length="89" mass="10346">MDLFIQGRGSYYQTDVVVRWFLGERKSKSEIHRKAKKLKGEFLFKEYAKELEKKMSTLTDYLPGSALYGKVGKLWTVDSLLNQGLIRIV</sequence>
<accession>A0A157T392</accession>
<reference evidence="2" key="1">
    <citation type="submission" date="2016-04" db="EMBL/GenBank/DDBJ databases">
        <authorList>
            <person name="Shah S.A."/>
            <person name="Garrett R.A."/>
        </authorList>
    </citation>
    <scope>NUCLEOTIDE SEQUENCE [LARGE SCALE GENOMIC DNA]</scope>
    <source>
        <strain evidence="2">ATCC 35091 / DSM 1616 / JCM 8930 / NBRC 15331 / P1</strain>
    </source>
</reference>
<evidence type="ECO:0000313" key="2">
    <source>
        <dbReference type="Proteomes" id="UP000076770"/>
    </source>
</evidence>
<dbReference type="EMBL" id="LT549890">
    <property type="protein sequence ID" value="SAI85805.1"/>
    <property type="molecule type" value="Genomic_DNA"/>
</dbReference>
<gene>
    <name evidence="1" type="ORF">SSOP1_2251</name>
</gene>
<organism evidence="1 2">
    <name type="scientific">Saccharolobus solfataricus</name>
    <name type="common">Sulfolobus solfataricus</name>
    <dbReference type="NCBI Taxonomy" id="2287"/>
    <lineage>
        <taxon>Archaea</taxon>
        <taxon>Thermoproteota</taxon>
        <taxon>Thermoprotei</taxon>
        <taxon>Sulfolobales</taxon>
        <taxon>Sulfolobaceae</taxon>
        <taxon>Saccharolobus</taxon>
    </lineage>
</organism>
<evidence type="ECO:0000313" key="1">
    <source>
        <dbReference type="EMBL" id="SAI85805.1"/>
    </source>
</evidence>
<dbReference type="Proteomes" id="UP000076770">
    <property type="component" value="Chromosome i"/>
</dbReference>
<protein>
    <submittedName>
        <fullName evidence="1">ORF in transposon ISC1234</fullName>
    </submittedName>
</protein>
<proteinExistence type="predicted"/>